<gene>
    <name evidence="2" type="ORF">DC078_09115</name>
</gene>
<protein>
    <submittedName>
        <fullName evidence="2">Uncharacterized protein</fullName>
    </submittedName>
</protein>
<name>A0ABX5L008_9GAMM</name>
<sequence length="72" mass="8372">MKRNNRDEWRDRATAIEKSRPPYWRSAFRCVIDEYDDSSVDDDFANALLDGTLLSFLSIPISGFISILFTPR</sequence>
<evidence type="ECO:0000256" key="1">
    <source>
        <dbReference type="SAM" id="Phobius"/>
    </source>
</evidence>
<dbReference type="RefSeq" id="WP_109220466.1">
    <property type="nucleotide sequence ID" value="NZ_QEWV01000011.1"/>
</dbReference>
<keyword evidence="1" id="KW-0812">Transmembrane</keyword>
<dbReference type="Proteomes" id="UP000245217">
    <property type="component" value="Unassembled WGS sequence"/>
</dbReference>
<keyword evidence="1" id="KW-1133">Transmembrane helix</keyword>
<keyword evidence="3" id="KW-1185">Reference proteome</keyword>
<organism evidence="2 3">
    <name type="scientific">Ignatzschineria cameli</name>
    <dbReference type="NCBI Taxonomy" id="2182793"/>
    <lineage>
        <taxon>Bacteria</taxon>
        <taxon>Pseudomonadati</taxon>
        <taxon>Pseudomonadota</taxon>
        <taxon>Gammaproteobacteria</taxon>
        <taxon>Cardiobacteriales</taxon>
        <taxon>Ignatzschineriaceae</taxon>
        <taxon>Ignatzschineria</taxon>
    </lineage>
</organism>
<reference evidence="3" key="1">
    <citation type="submission" date="2018-05" db="EMBL/GenBank/DDBJ databases">
        <title>Ignatzschineria dubaiensis sp. nov., isolated from necrotic foot tissues of dromedaries (Camelus dromedarius) and associated maggots in Dubai, United Arab Emirates.</title>
        <authorList>
            <person name="Tsang C.C."/>
            <person name="Tang J.Y.M."/>
            <person name="Fong J.Y.H."/>
            <person name="Kinne J."/>
            <person name="Lee H.H."/>
            <person name="Joseph M."/>
            <person name="Jose S."/>
            <person name="Schuster R.K."/>
            <person name="Tang Y."/>
            <person name="Sivakumar S."/>
            <person name="Chen J.H.K."/>
            <person name="Teng J.L.L."/>
            <person name="Lau S.K.P."/>
            <person name="Wernery U."/>
            <person name="Woo P.C.Y."/>
        </authorList>
    </citation>
    <scope>NUCLEOTIDE SEQUENCE [LARGE SCALE GENOMIC DNA]</scope>
    <source>
        <strain evidence="3">UAE-HKU58</strain>
    </source>
</reference>
<evidence type="ECO:0000313" key="2">
    <source>
        <dbReference type="EMBL" id="PWD90058.1"/>
    </source>
</evidence>
<comment type="caution">
    <text evidence="2">The sequence shown here is derived from an EMBL/GenBank/DDBJ whole genome shotgun (WGS) entry which is preliminary data.</text>
</comment>
<proteinExistence type="predicted"/>
<accession>A0ABX5L008</accession>
<evidence type="ECO:0000313" key="3">
    <source>
        <dbReference type="Proteomes" id="UP000245217"/>
    </source>
</evidence>
<keyword evidence="1" id="KW-0472">Membrane</keyword>
<feature type="transmembrane region" description="Helical" evidence="1">
    <location>
        <begin position="47"/>
        <end position="69"/>
    </location>
</feature>
<dbReference type="EMBL" id="QEWV01000011">
    <property type="protein sequence ID" value="PWD90058.1"/>
    <property type="molecule type" value="Genomic_DNA"/>
</dbReference>